<dbReference type="GO" id="GO:0005737">
    <property type="term" value="C:cytoplasm"/>
    <property type="evidence" value="ECO:0007669"/>
    <property type="project" value="UniProtKB-SubCell"/>
</dbReference>
<dbReference type="GO" id="GO:0000287">
    <property type="term" value="F:magnesium ion binding"/>
    <property type="evidence" value="ECO:0007669"/>
    <property type="project" value="UniProtKB-UniRule"/>
</dbReference>
<accession>A0A1J5G9H6</accession>
<organism evidence="8 9">
    <name type="scientific">Candidatus Nomurabacteria bacterium CG2_30_43_9</name>
    <dbReference type="NCBI Taxonomy" id="1805283"/>
    <lineage>
        <taxon>Bacteria</taxon>
        <taxon>Candidatus Nomuraibacteriota</taxon>
    </lineage>
</organism>
<dbReference type="CDD" id="cd00412">
    <property type="entry name" value="pyrophosphatase"/>
    <property type="match status" value="1"/>
</dbReference>
<keyword evidence="3 7" id="KW-0479">Metal-binding</keyword>
<dbReference type="GO" id="GO:0006796">
    <property type="term" value="P:phosphate-containing compound metabolic process"/>
    <property type="evidence" value="ECO:0007669"/>
    <property type="project" value="InterPro"/>
</dbReference>
<dbReference type="EC" id="3.6.1.1" evidence="7"/>
<dbReference type="InterPro" id="IPR008162">
    <property type="entry name" value="Pyrophosphatase"/>
</dbReference>
<feature type="binding site" evidence="7">
    <location>
        <position position="58"/>
    </location>
    <ligand>
        <name>substrate</name>
    </ligand>
</feature>
<dbReference type="Gene3D" id="3.90.80.10">
    <property type="entry name" value="Inorganic pyrophosphatase"/>
    <property type="match status" value="1"/>
</dbReference>
<name>A0A1J5G9H6_9BACT</name>
<dbReference type="Pfam" id="PF00719">
    <property type="entry name" value="Pyrophosphatase"/>
    <property type="match status" value="1"/>
</dbReference>
<dbReference type="PANTHER" id="PTHR10286">
    <property type="entry name" value="INORGANIC PYROPHOSPHATASE"/>
    <property type="match status" value="1"/>
</dbReference>
<dbReference type="Proteomes" id="UP000182059">
    <property type="component" value="Unassembled WGS sequence"/>
</dbReference>
<protein>
    <recommendedName>
        <fullName evidence="7">Inorganic pyrophosphatase</fullName>
        <ecNumber evidence="7">3.6.1.1</ecNumber>
    </recommendedName>
    <alternativeName>
        <fullName evidence="7">Pyrophosphate phospho-hydrolase</fullName>
        <shortName evidence="7">PPase</shortName>
    </alternativeName>
</protein>
<dbReference type="HAMAP" id="MF_00209">
    <property type="entry name" value="Inorganic_PPase"/>
    <property type="match status" value="1"/>
</dbReference>
<feature type="binding site" evidence="7">
    <location>
        <position position="142"/>
    </location>
    <ligand>
        <name>substrate</name>
    </ligand>
</feature>
<dbReference type="AlphaFoldDB" id="A0A1J5G9H6"/>
<dbReference type="SUPFAM" id="SSF50324">
    <property type="entry name" value="Inorganic pyrophosphatase"/>
    <property type="match status" value="1"/>
</dbReference>
<feature type="binding site" evidence="7">
    <location>
        <position position="46"/>
    </location>
    <ligand>
        <name>substrate</name>
    </ligand>
</feature>
<comment type="cofactor">
    <cofactor evidence="1 7">
        <name>Mg(2+)</name>
        <dbReference type="ChEBI" id="CHEBI:18420"/>
    </cofactor>
</comment>
<keyword evidence="4 7" id="KW-0378">Hydrolase</keyword>
<dbReference type="FunFam" id="3.90.80.10:FF:000003">
    <property type="entry name" value="Inorganic pyrophosphatase"/>
    <property type="match status" value="1"/>
</dbReference>
<evidence type="ECO:0000256" key="7">
    <source>
        <dbReference type="HAMAP-Rule" id="MF_00209"/>
    </source>
</evidence>
<evidence type="ECO:0000256" key="6">
    <source>
        <dbReference type="ARBA" id="ARBA00047820"/>
    </source>
</evidence>
<evidence type="ECO:0000256" key="1">
    <source>
        <dbReference type="ARBA" id="ARBA00001946"/>
    </source>
</evidence>
<comment type="caution">
    <text evidence="8">The sequence shown here is derived from an EMBL/GenBank/DDBJ whole genome shotgun (WGS) entry which is preliminary data.</text>
</comment>
<dbReference type="InterPro" id="IPR036649">
    <property type="entry name" value="Pyrophosphatase_sf"/>
</dbReference>
<comment type="catalytic activity">
    <reaction evidence="6 7">
        <text>diphosphate + H2O = 2 phosphate + H(+)</text>
        <dbReference type="Rhea" id="RHEA:24576"/>
        <dbReference type="ChEBI" id="CHEBI:15377"/>
        <dbReference type="ChEBI" id="CHEBI:15378"/>
        <dbReference type="ChEBI" id="CHEBI:33019"/>
        <dbReference type="ChEBI" id="CHEBI:43474"/>
        <dbReference type="EC" id="3.6.1.1"/>
    </reaction>
</comment>
<reference evidence="8 9" key="1">
    <citation type="journal article" date="2016" name="Environ. Microbiol.">
        <title>Genomic resolution of a cold subsurface aquifer community provides metabolic insights for novel microbes adapted to high CO concentrations.</title>
        <authorList>
            <person name="Probst A.J."/>
            <person name="Castelle C.J."/>
            <person name="Singh A."/>
            <person name="Brown C.T."/>
            <person name="Anantharaman K."/>
            <person name="Sharon I."/>
            <person name="Hug L.A."/>
            <person name="Burstein D."/>
            <person name="Emerson J.B."/>
            <person name="Thomas B.C."/>
            <person name="Banfield J.F."/>
        </authorList>
    </citation>
    <scope>NUCLEOTIDE SEQUENCE [LARGE SCALE GENOMIC DNA]</scope>
    <source>
        <strain evidence="8">CG2_30_43_9</strain>
    </source>
</reference>
<comment type="subcellular location">
    <subcellularLocation>
        <location evidence="7">Cytoplasm</location>
    </subcellularLocation>
</comment>
<evidence type="ECO:0000256" key="5">
    <source>
        <dbReference type="ARBA" id="ARBA00022842"/>
    </source>
</evidence>
<feature type="binding site" evidence="7">
    <location>
        <position position="105"/>
    </location>
    <ligand>
        <name>Mg(2+)</name>
        <dbReference type="ChEBI" id="CHEBI:18420"/>
        <label>1</label>
    </ligand>
</feature>
<sequence length="178" mass="20171">MSLNLWHDVSLGDNAPKEINVIVEIPKGSKNKYEIDKETGLIALDRALHTAQDYPFDYGFVPQTLWNDGDALDVVLLTTYPLFPGILVDARPIAIMHMTDSGEGDDKVIAVPVGDPRWEDVHDLNDINKHTLKEMEHFFTTYKKIQNKIVEVSGFEGVKEAREAVTKSIELYKKEFVK</sequence>
<comment type="function">
    <text evidence="7">Catalyzes the hydrolysis of inorganic pyrophosphate (PPi) forming two phosphate ions.</text>
</comment>
<feature type="binding site" evidence="7">
    <location>
        <position position="32"/>
    </location>
    <ligand>
        <name>substrate</name>
    </ligand>
</feature>
<evidence type="ECO:0000313" key="9">
    <source>
        <dbReference type="Proteomes" id="UP000182059"/>
    </source>
</evidence>
<comment type="similarity">
    <text evidence="7">Belongs to the PPase family.</text>
</comment>
<dbReference type="GO" id="GO:0004427">
    <property type="term" value="F:inorganic diphosphate phosphatase activity"/>
    <property type="evidence" value="ECO:0007669"/>
    <property type="project" value="UniProtKB-UniRule"/>
</dbReference>
<feature type="binding site" evidence="7">
    <location>
        <position position="73"/>
    </location>
    <ligand>
        <name>Mg(2+)</name>
        <dbReference type="ChEBI" id="CHEBI:18420"/>
        <label>2</label>
    </ligand>
</feature>
<keyword evidence="5 7" id="KW-0460">Magnesium</keyword>
<evidence type="ECO:0000256" key="3">
    <source>
        <dbReference type="ARBA" id="ARBA00022723"/>
    </source>
</evidence>
<evidence type="ECO:0000313" key="8">
    <source>
        <dbReference type="EMBL" id="OIP65271.1"/>
    </source>
</evidence>
<keyword evidence="2 7" id="KW-0963">Cytoplasm</keyword>
<evidence type="ECO:0000256" key="2">
    <source>
        <dbReference type="ARBA" id="ARBA00022490"/>
    </source>
</evidence>
<dbReference type="EMBL" id="MNYX01000053">
    <property type="protein sequence ID" value="OIP65271.1"/>
    <property type="molecule type" value="Genomic_DNA"/>
</dbReference>
<comment type="subunit">
    <text evidence="7">Homohexamer.</text>
</comment>
<feature type="binding site" evidence="7">
    <location>
        <position position="73"/>
    </location>
    <ligand>
        <name>Mg(2+)</name>
        <dbReference type="ChEBI" id="CHEBI:18420"/>
        <label>1</label>
    </ligand>
</feature>
<gene>
    <name evidence="7" type="primary">ppa</name>
    <name evidence="8" type="ORF">AUK15_02215</name>
</gene>
<feature type="binding site" evidence="7">
    <location>
        <position position="68"/>
    </location>
    <ligand>
        <name>Mg(2+)</name>
        <dbReference type="ChEBI" id="CHEBI:18420"/>
        <label>1</label>
    </ligand>
</feature>
<evidence type="ECO:0000256" key="4">
    <source>
        <dbReference type="ARBA" id="ARBA00022801"/>
    </source>
</evidence>
<proteinExistence type="inferred from homology"/>